<organism evidence="6">
    <name type="scientific">hydrocarbon metagenome</name>
    <dbReference type="NCBI Taxonomy" id="938273"/>
    <lineage>
        <taxon>unclassified sequences</taxon>
        <taxon>metagenomes</taxon>
        <taxon>ecological metagenomes</taxon>
    </lineage>
</organism>
<dbReference type="GO" id="GO:0050661">
    <property type="term" value="F:NADP binding"/>
    <property type="evidence" value="ECO:0007669"/>
    <property type="project" value="TreeGrafter"/>
</dbReference>
<dbReference type="PROSITE" id="PS00198">
    <property type="entry name" value="4FE4S_FER_1"/>
    <property type="match status" value="1"/>
</dbReference>
<dbReference type="Gene3D" id="3.20.20.70">
    <property type="entry name" value="Aldolase class I"/>
    <property type="match status" value="1"/>
</dbReference>
<keyword evidence="2 6" id="KW-0560">Oxidoreductase</keyword>
<dbReference type="GO" id="GO:0005737">
    <property type="term" value="C:cytoplasm"/>
    <property type="evidence" value="ECO:0007669"/>
    <property type="project" value="InterPro"/>
</dbReference>
<protein>
    <recommendedName>
        <fullName evidence="4">Dihydrothymine dehydrogenase</fullName>
    </recommendedName>
    <alternativeName>
        <fullName evidence="3">Dihydrouracil dehydrogenase</fullName>
    </alternativeName>
</protein>
<dbReference type="SUPFAM" id="SSF51395">
    <property type="entry name" value="FMN-linked oxidoreductases"/>
    <property type="match status" value="1"/>
</dbReference>
<dbReference type="NCBIfam" id="NF006183">
    <property type="entry name" value="PRK08318.1"/>
    <property type="match status" value="1"/>
</dbReference>
<dbReference type="Gene3D" id="3.30.70.20">
    <property type="match status" value="1"/>
</dbReference>
<proteinExistence type="inferred from homology"/>
<comment type="caution">
    <text evidence="6">The sequence shown here is derived from an EMBL/GenBank/DDBJ whole genome shotgun (WGS) entry which is preliminary data.</text>
</comment>
<dbReference type="GO" id="GO:0002058">
    <property type="term" value="F:uracil binding"/>
    <property type="evidence" value="ECO:0007669"/>
    <property type="project" value="TreeGrafter"/>
</dbReference>
<gene>
    <name evidence="6" type="ORF">ASZ90_015222</name>
</gene>
<name>A0A0W8F2K1_9ZZZZ</name>
<dbReference type="InterPro" id="IPR017896">
    <property type="entry name" value="4Fe4S_Fe-S-bd"/>
</dbReference>
<evidence type="ECO:0000313" key="6">
    <source>
        <dbReference type="EMBL" id="KUG15127.1"/>
    </source>
</evidence>
<evidence type="ECO:0000256" key="4">
    <source>
        <dbReference type="ARBA" id="ARBA00032722"/>
    </source>
</evidence>
<evidence type="ECO:0000259" key="5">
    <source>
        <dbReference type="PROSITE" id="PS51379"/>
    </source>
</evidence>
<dbReference type="GO" id="GO:0006210">
    <property type="term" value="P:thymine catabolic process"/>
    <property type="evidence" value="ECO:0007669"/>
    <property type="project" value="TreeGrafter"/>
</dbReference>
<evidence type="ECO:0000256" key="3">
    <source>
        <dbReference type="ARBA" id="ARBA00030119"/>
    </source>
</evidence>
<evidence type="ECO:0000256" key="2">
    <source>
        <dbReference type="ARBA" id="ARBA00023002"/>
    </source>
</evidence>
<feature type="domain" description="4Fe-4S ferredoxin-type" evidence="5">
    <location>
        <begin position="361"/>
        <end position="390"/>
    </location>
</feature>
<dbReference type="InterPro" id="IPR005720">
    <property type="entry name" value="Dihydroorotate_DH_cat"/>
</dbReference>
<sequence>MLLLTGQTTIANTSCSPMIPDEPMNVSPSCATTLGPFRLDTPFLLASGPPTASPEQIRRAFAAGWAGAVIKTIRPDGMVIEDLSPRLAAVKGAGGELQGFENIELLSKRTVSSWTAEIPAIKRDYPGKVLIASIMGTPDPEDWAALARRVGAAGADAIEMNVSCPHGMPEQGVGAALGQNPSMVRELTRAVCKAVDIPVIVKLTPNVTDIVPVARAAEAGGAAMISAINTIQCLSGIDIHSFEPLPSVGGFSSYGGYSGPAVKPVGLRVVSQIASSVSLPVIGIGGVSRWEDAVEYLLAGASAVQVCTAVMWHGSGIIREMTKGLGAYLAVKGMASPDVLRGLALPRLKPHQALDRGHRVWPVPGTPAACTACGRCVIACRDGGYHALSLHEGTLVIDRARCDGCSLCAHVCPEGAITLTRETGNG</sequence>
<dbReference type="AlphaFoldDB" id="A0A0W8F2K1"/>
<dbReference type="Pfam" id="PF01180">
    <property type="entry name" value="DHO_dh"/>
    <property type="match status" value="1"/>
</dbReference>
<dbReference type="SUPFAM" id="SSF54862">
    <property type="entry name" value="4Fe-4S ferredoxins"/>
    <property type="match status" value="1"/>
</dbReference>
<dbReference type="PANTHER" id="PTHR43073:SF2">
    <property type="entry name" value="DIHYDROPYRIMIDINE DEHYDROGENASE [NADP(+)]"/>
    <property type="match status" value="1"/>
</dbReference>
<dbReference type="PANTHER" id="PTHR43073">
    <property type="entry name" value="DIHYDROPYRIMIDINE DEHYDROGENASE [NADP(+)]"/>
    <property type="match status" value="1"/>
</dbReference>
<feature type="domain" description="4Fe-4S ferredoxin-type" evidence="5">
    <location>
        <begin position="393"/>
        <end position="422"/>
    </location>
</feature>
<dbReference type="InterPro" id="IPR013785">
    <property type="entry name" value="Aldolase_TIM"/>
</dbReference>
<dbReference type="InterPro" id="IPR017900">
    <property type="entry name" value="4Fe4S_Fe_S_CS"/>
</dbReference>
<evidence type="ECO:0000256" key="1">
    <source>
        <dbReference type="ARBA" id="ARBA00010804"/>
    </source>
</evidence>
<dbReference type="EMBL" id="LNQE01001585">
    <property type="protein sequence ID" value="KUG15127.1"/>
    <property type="molecule type" value="Genomic_DNA"/>
</dbReference>
<comment type="similarity">
    <text evidence="1">Belongs to the dihydropyrimidine dehydrogenase family.</text>
</comment>
<accession>A0A0W8F2K1</accession>
<dbReference type="Pfam" id="PF14697">
    <property type="entry name" value="Fer4_21"/>
    <property type="match status" value="1"/>
</dbReference>
<dbReference type="FunFam" id="3.20.20.70:FF:000027">
    <property type="entry name" value="Dihydropyrimidine dehydrogenase [NADP(+)]"/>
    <property type="match status" value="1"/>
</dbReference>
<reference evidence="6" key="1">
    <citation type="journal article" date="2015" name="Proc. Natl. Acad. Sci. U.S.A.">
        <title>Networks of energetic and metabolic interactions define dynamics in microbial communities.</title>
        <authorList>
            <person name="Embree M."/>
            <person name="Liu J.K."/>
            <person name="Al-Bassam M.M."/>
            <person name="Zengler K."/>
        </authorList>
    </citation>
    <scope>NUCLEOTIDE SEQUENCE</scope>
</reference>
<dbReference type="GO" id="GO:0017113">
    <property type="term" value="F:dihydropyrimidine dehydrogenase (NADP+) activity"/>
    <property type="evidence" value="ECO:0007669"/>
    <property type="project" value="TreeGrafter"/>
</dbReference>
<dbReference type="GO" id="GO:0006212">
    <property type="term" value="P:uracil catabolic process"/>
    <property type="evidence" value="ECO:0007669"/>
    <property type="project" value="TreeGrafter"/>
</dbReference>
<dbReference type="PROSITE" id="PS51379">
    <property type="entry name" value="4FE4S_FER_2"/>
    <property type="match status" value="2"/>
</dbReference>